<dbReference type="Gene3D" id="2.10.10.20">
    <property type="entry name" value="Carbohydrate-binding module superfamily 5/12"/>
    <property type="match status" value="1"/>
</dbReference>
<feature type="signal peptide" evidence="6">
    <location>
        <begin position="1"/>
        <end position="31"/>
    </location>
</feature>
<dbReference type="Gene3D" id="2.70.50.50">
    <property type="entry name" value="chitin-binding protein cbp21"/>
    <property type="match status" value="1"/>
</dbReference>
<reference evidence="9" key="1">
    <citation type="journal article" date="2019" name="Int. J. Syst. Evol. Microbiol.">
        <title>The Global Catalogue of Microorganisms (GCM) 10K type strain sequencing project: providing services to taxonomists for standard genome sequencing and annotation.</title>
        <authorList>
            <consortium name="The Broad Institute Genomics Platform"/>
            <consortium name="The Broad Institute Genome Sequencing Center for Infectious Disease"/>
            <person name="Wu L."/>
            <person name="Ma J."/>
        </authorList>
    </citation>
    <scope>NUCLEOTIDE SEQUENCE [LARGE SCALE GENOMIC DNA]</scope>
    <source>
        <strain evidence="9">KCTC 52141</strain>
    </source>
</reference>
<sequence>MKSQQFLTRSIKAGLLGAGALLAIGAQQSFAHGYSDFPKARQAYCEEDGGYWSPSDGSGIPNAACRAAFLEAGTYQFVQAIEFSKNVANYNSQAAVEAGVPDGSLCAAGDSSKSGIDVPHPDWPAQNITLNSAGEFEYRFYASTPHNPSFWKFYLSKPGFDPSTDTLTWADLELVDEKSNVNVQTINGTRYYVMDVSLPTNRSGNAIFYTRWQREDVAGEGFYNCSDVVLGDVEPPTWSNAGNYVTQGINPSAGDQIWFRVFDSNGSEVVFNQFAISASNQALNTWTAELAAEINNSETAVQVGVLNNGTVSYNSNDLYANRVYVLNSNYTYQMDLETASSSSSSTSSSSSSSVSSSSSSSAGLCSSTQVWDAASVYNNGDLVQYSGGLYEAQWWTQNQSPADNSGQWQVWSQVGDC</sequence>
<keyword evidence="2" id="KW-0147">Chitin-binding</keyword>
<evidence type="ECO:0000256" key="6">
    <source>
        <dbReference type="SAM" id="SignalP"/>
    </source>
</evidence>
<dbReference type="Gene3D" id="3.30.70.2150">
    <property type="match status" value="1"/>
</dbReference>
<keyword evidence="8" id="KW-0560">Oxidoreductase</keyword>
<dbReference type="SUPFAM" id="SSF81296">
    <property type="entry name" value="E set domains"/>
    <property type="match status" value="1"/>
</dbReference>
<dbReference type="SMART" id="SM00495">
    <property type="entry name" value="ChtBD3"/>
    <property type="match status" value="1"/>
</dbReference>
<dbReference type="InterPro" id="IPR041029">
    <property type="entry name" value="GbpA_2"/>
</dbReference>
<feature type="compositionally biased region" description="Low complexity" evidence="5">
    <location>
        <begin position="340"/>
        <end position="361"/>
    </location>
</feature>
<proteinExistence type="predicted"/>
<evidence type="ECO:0000256" key="5">
    <source>
        <dbReference type="SAM" id="MobiDB-lite"/>
    </source>
</evidence>
<dbReference type="RefSeq" id="WP_382414454.1">
    <property type="nucleotide sequence ID" value="NZ_AP031500.1"/>
</dbReference>
<dbReference type="Pfam" id="PF03067">
    <property type="entry name" value="LPMO_10"/>
    <property type="match status" value="1"/>
</dbReference>
<accession>A0ABV7HK79</accession>
<evidence type="ECO:0000256" key="2">
    <source>
        <dbReference type="ARBA" id="ARBA00022669"/>
    </source>
</evidence>
<dbReference type="InterPro" id="IPR004302">
    <property type="entry name" value="Cellulose/chitin-bd_N"/>
</dbReference>
<dbReference type="PANTHER" id="PTHR34823:SF1">
    <property type="entry name" value="CHITIN-BINDING TYPE-4 DOMAIN-CONTAINING PROTEIN"/>
    <property type="match status" value="1"/>
</dbReference>
<feature type="chain" id="PRO_5047381086" evidence="6">
    <location>
        <begin position="32"/>
        <end position="417"/>
    </location>
</feature>
<comment type="caution">
    <text evidence="8">The sequence shown here is derived from an EMBL/GenBank/DDBJ whole genome shotgun (WGS) entry which is preliminary data.</text>
</comment>
<evidence type="ECO:0000313" key="8">
    <source>
        <dbReference type="EMBL" id="MFC3154279.1"/>
    </source>
</evidence>
<dbReference type="EMBL" id="JBHRTL010000004">
    <property type="protein sequence ID" value="MFC3154279.1"/>
    <property type="molecule type" value="Genomic_DNA"/>
</dbReference>
<dbReference type="Proteomes" id="UP001595548">
    <property type="component" value="Unassembled WGS sequence"/>
</dbReference>
<keyword evidence="9" id="KW-1185">Reference proteome</keyword>
<evidence type="ECO:0000256" key="1">
    <source>
        <dbReference type="ARBA" id="ARBA00022525"/>
    </source>
</evidence>
<dbReference type="InterPro" id="IPR003610">
    <property type="entry name" value="CBM5/12"/>
</dbReference>
<dbReference type="SUPFAM" id="SSF51055">
    <property type="entry name" value="Carbohydrate binding domain"/>
    <property type="match status" value="1"/>
</dbReference>
<gene>
    <name evidence="8" type="ORF">ACFOEB_03620</name>
</gene>
<name>A0ABV7HK79_9GAMM</name>
<dbReference type="Pfam" id="PF18416">
    <property type="entry name" value="GbpA_2"/>
    <property type="match status" value="1"/>
</dbReference>
<dbReference type="InterPro" id="IPR036573">
    <property type="entry name" value="CBM_sf_5/12"/>
</dbReference>
<evidence type="ECO:0000259" key="7">
    <source>
        <dbReference type="SMART" id="SM00495"/>
    </source>
</evidence>
<keyword evidence="4" id="KW-0378">Hydrolase</keyword>
<dbReference type="Pfam" id="PF02839">
    <property type="entry name" value="CBM_5_12"/>
    <property type="match status" value="1"/>
</dbReference>
<evidence type="ECO:0000256" key="3">
    <source>
        <dbReference type="ARBA" id="ARBA00022729"/>
    </source>
</evidence>
<keyword evidence="3 6" id="KW-0732">Signal</keyword>
<feature type="region of interest" description="Disordered" evidence="5">
    <location>
        <begin position="340"/>
        <end position="363"/>
    </location>
</feature>
<evidence type="ECO:0000256" key="4">
    <source>
        <dbReference type="ARBA" id="ARBA00022801"/>
    </source>
</evidence>
<organism evidence="8 9">
    <name type="scientific">Gilvimarinus japonicus</name>
    <dbReference type="NCBI Taxonomy" id="1796469"/>
    <lineage>
        <taxon>Bacteria</taxon>
        <taxon>Pseudomonadati</taxon>
        <taxon>Pseudomonadota</taxon>
        <taxon>Gammaproteobacteria</taxon>
        <taxon>Cellvibrionales</taxon>
        <taxon>Cellvibrionaceae</taxon>
        <taxon>Gilvimarinus</taxon>
    </lineage>
</organism>
<dbReference type="InterPro" id="IPR051024">
    <property type="entry name" value="GlcNAc_Chitin_IntDeg"/>
</dbReference>
<dbReference type="CDD" id="cd12215">
    <property type="entry name" value="ChiC_BD"/>
    <property type="match status" value="1"/>
</dbReference>
<dbReference type="InterPro" id="IPR014756">
    <property type="entry name" value="Ig_E-set"/>
</dbReference>
<keyword evidence="1" id="KW-0964">Secreted</keyword>
<dbReference type="PANTHER" id="PTHR34823">
    <property type="entry name" value="GLCNAC-BINDING PROTEIN A"/>
    <property type="match status" value="1"/>
</dbReference>
<evidence type="ECO:0000313" key="9">
    <source>
        <dbReference type="Proteomes" id="UP001595548"/>
    </source>
</evidence>
<keyword evidence="8" id="KW-0503">Monooxygenase</keyword>
<dbReference type="CDD" id="cd21177">
    <property type="entry name" value="LPMO_AA10"/>
    <property type="match status" value="1"/>
</dbReference>
<dbReference type="GO" id="GO:0004497">
    <property type="term" value="F:monooxygenase activity"/>
    <property type="evidence" value="ECO:0007669"/>
    <property type="project" value="UniProtKB-KW"/>
</dbReference>
<protein>
    <submittedName>
        <fullName evidence="8">Lytic polysaccharide monooxygenase</fullName>
    </submittedName>
</protein>
<feature type="domain" description="Chitin-binding type-3" evidence="7">
    <location>
        <begin position="368"/>
        <end position="414"/>
    </location>
</feature>